<evidence type="ECO:0000256" key="4">
    <source>
        <dbReference type="SAM" id="Phobius"/>
    </source>
</evidence>
<evidence type="ECO:0000313" key="7">
    <source>
        <dbReference type="Proteomes" id="UP000019464"/>
    </source>
</evidence>
<sequence>MIAIPLPFIVSMLLFLLAFFLWVNTSKKAKSSSIFAFICALTTTIVGLRWSVDWTLLRALQPVLASLVPVCAWLCFSQAHGTRMNKWHALGPGIITLGSLSYPHFQPPLDVFLTLMYVGYGIALLRLAPTPAEDIRLSDTEGFSQAERIAGALLLFSAVIDGALAVNFMFYEGRHAIYILTISYALLLPALVLIIAWVGLQVHTVEVKSHPSLPEAPSVEQTRHPILDSDAQLIVNQFKQLMQDKQTFRDPDLTLNRLSRKLVIPSRQLSSAINQVYGRNVSQVINEFRINYAKQRLIESDDSITQIYMSAGFHSKSNFNREFSRITGQTPSEFRHAEMYLS</sequence>
<dbReference type="Pfam" id="PF12833">
    <property type="entry name" value="HTH_18"/>
    <property type="match status" value="1"/>
</dbReference>
<dbReference type="Gene3D" id="1.10.10.60">
    <property type="entry name" value="Homeodomain-like"/>
    <property type="match status" value="1"/>
</dbReference>
<dbReference type="PRINTS" id="PR00032">
    <property type="entry name" value="HTHARAC"/>
</dbReference>
<dbReference type="STRING" id="1229521.D791_01797"/>
<dbReference type="GO" id="GO:0003700">
    <property type="term" value="F:DNA-binding transcription factor activity"/>
    <property type="evidence" value="ECO:0007669"/>
    <property type="project" value="InterPro"/>
</dbReference>
<dbReference type="InterPro" id="IPR009057">
    <property type="entry name" value="Homeodomain-like_sf"/>
</dbReference>
<dbReference type="SMART" id="SM00342">
    <property type="entry name" value="HTH_ARAC"/>
    <property type="match status" value="1"/>
</dbReference>
<keyword evidence="7" id="KW-1185">Reference proteome</keyword>
<comment type="caution">
    <text evidence="6">The sequence shown here is derived from an EMBL/GenBank/DDBJ whole genome shotgun (WGS) entry which is preliminary data.</text>
</comment>
<protein>
    <submittedName>
        <fullName evidence="6">Chb operon repressor</fullName>
    </submittedName>
</protein>
<keyword evidence="3" id="KW-0804">Transcription</keyword>
<keyword evidence="4" id="KW-0812">Transmembrane</keyword>
<name>W9V5H7_9GAMM</name>
<dbReference type="SUPFAM" id="SSF46689">
    <property type="entry name" value="Homeodomain-like"/>
    <property type="match status" value="1"/>
</dbReference>
<evidence type="ECO:0000256" key="3">
    <source>
        <dbReference type="ARBA" id="ARBA00023163"/>
    </source>
</evidence>
<feature type="domain" description="HTH araC/xylS-type" evidence="5">
    <location>
        <begin position="236"/>
        <end position="337"/>
    </location>
</feature>
<dbReference type="PROSITE" id="PS01124">
    <property type="entry name" value="HTH_ARAC_FAMILY_2"/>
    <property type="match status" value="1"/>
</dbReference>
<keyword evidence="4" id="KW-0472">Membrane</keyword>
<feature type="transmembrane region" description="Helical" evidence="4">
    <location>
        <begin position="111"/>
        <end position="128"/>
    </location>
</feature>
<dbReference type="EMBL" id="AONB01000007">
    <property type="protein sequence ID" value="EXJ11342.1"/>
    <property type="molecule type" value="Genomic_DNA"/>
</dbReference>
<dbReference type="PATRIC" id="fig|1229521.3.peg.1825"/>
<dbReference type="RefSeq" id="WP_036510138.1">
    <property type="nucleotide sequence ID" value="NZ_AONB01000007.1"/>
</dbReference>
<feature type="transmembrane region" description="Helical" evidence="4">
    <location>
        <begin position="6"/>
        <end position="23"/>
    </location>
</feature>
<dbReference type="InterPro" id="IPR020449">
    <property type="entry name" value="Tscrpt_reg_AraC-type_HTH"/>
</dbReference>
<feature type="transmembrane region" description="Helical" evidence="4">
    <location>
        <begin position="149"/>
        <end position="170"/>
    </location>
</feature>
<dbReference type="PANTHER" id="PTHR43280">
    <property type="entry name" value="ARAC-FAMILY TRANSCRIPTIONAL REGULATOR"/>
    <property type="match status" value="1"/>
</dbReference>
<dbReference type="InterPro" id="IPR018060">
    <property type="entry name" value="HTH_AraC"/>
</dbReference>
<evidence type="ECO:0000259" key="5">
    <source>
        <dbReference type="PROSITE" id="PS01124"/>
    </source>
</evidence>
<dbReference type="Proteomes" id="UP000019464">
    <property type="component" value="Unassembled WGS sequence"/>
</dbReference>
<feature type="transmembrane region" description="Helical" evidence="4">
    <location>
        <begin position="176"/>
        <end position="200"/>
    </location>
</feature>
<proteinExistence type="predicted"/>
<dbReference type="GO" id="GO:0043565">
    <property type="term" value="F:sequence-specific DNA binding"/>
    <property type="evidence" value="ECO:0007669"/>
    <property type="project" value="InterPro"/>
</dbReference>
<organism evidence="6 7">
    <name type="scientific">Nitrincola nitratireducens</name>
    <dbReference type="NCBI Taxonomy" id="1229521"/>
    <lineage>
        <taxon>Bacteria</taxon>
        <taxon>Pseudomonadati</taxon>
        <taxon>Pseudomonadota</taxon>
        <taxon>Gammaproteobacteria</taxon>
        <taxon>Oceanospirillales</taxon>
        <taxon>Oceanospirillaceae</taxon>
        <taxon>Nitrincola</taxon>
    </lineage>
</organism>
<evidence type="ECO:0000256" key="2">
    <source>
        <dbReference type="ARBA" id="ARBA00023125"/>
    </source>
</evidence>
<dbReference type="PANTHER" id="PTHR43280:SF29">
    <property type="entry name" value="ARAC-FAMILY TRANSCRIPTIONAL REGULATOR"/>
    <property type="match status" value="1"/>
</dbReference>
<evidence type="ECO:0000256" key="1">
    <source>
        <dbReference type="ARBA" id="ARBA00023015"/>
    </source>
</evidence>
<accession>W9V5H7</accession>
<evidence type="ECO:0000313" key="6">
    <source>
        <dbReference type="EMBL" id="EXJ11342.1"/>
    </source>
</evidence>
<feature type="transmembrane region" description="Helical" evidence="4">
    <location>
        <begin position="35"/>
        <end position="52"/>
    </location>
</feature>
<keyword evidence="4" id="KW-1133">Transmembrane helix</keyword>
<reference evidence="7" key="1">
    <citation type="submission" date="2012-11" db="EMBL/GenBank/DDBJ databases">
        <authorList>
            <person name="Singh A."/>
            <person name="Pinnaka A.K."/>
            <person name="Vaidya B."/>
        </authorList>
    </citation>
    <scope>NUCLEOTIDE SEQUENCE [LARGE SCALE GENOMIC DNA]</scope>
    <source>
        <strain evidence="7">AK23</strain>
    </source>
</reference>
<keyword evidence="1" id="KW-0805">Transcription regulation</keyword>
<gene>
    <name evidence="6" type="primary">chbR_2</name>
    <name evidence="6" type="ORF">D791_01797</name>
</gene>
<keyword evidence="2" id="KW-0238">DNA-binding</keyword>
<dbReference type="OrthoDB" id="345413at2"/>
<dbReference type="AlphaFoldDB" id="W9V5H7"/>
<reference evidence="6 7" key="2">
    <citation type="journal article" date="2015" name="Syst. Appl. Microbiol.">
        <title>Nitrincola nitratireducens sp. nov. isolated from a haloalkaline crater lake.</title>
        <authorList>
            <person name="Singh A."/>
            <person name="Vaidya B."/>
            <person name="Tanuku N.R."/>
            <person name="Pinnaka A.K."/>
        </authorList>
    </citation>
    <scope>NUCLEOTIDE SEQUENCE [LARGE SCALE GENOMIC DNA]</scope>
    <source>
        <strain evidence="6 7">AK23</strain>
    </source>
</reference>